<keyword evidence="3" id="KW-1185">Reference proteome</keyword>
<dbReference type="AlphaFoldDB" id="A0A2I0SAX7"/>
<evidence type="ECO:0000256" key="1">
    <source>
        <dbReference type="ARBA" id="ARBA00022729"/>
    </source>
</evidence>
<proteinExistence type="predicted"/>
<accession>A0A2I0SAX7</accession>
<dbReference type="EMBL" id="PJOS01000224">
    <property type="protein sequence ID" value="PKT67088.1"/>
    <property type="molecule type" value="Genomic_DNA"/>
</dbReference>
<sequence length="251" mass="26890">RGRWQGPETFGEPVRIGEGFDNVLWLGTGDFTGNGYADVVVISKDEQALVHLNQGGLNGMDTLAAPLRFGGKLPEVTYDTIALGDLTGDGRTDIVGRLQHTGQVHRIINRSAAGAPEMFAPPQPFAVLDPGDIPAGLADVTASGRPDLLVLHADNSLSVHEVYAHGRGPEGEPAGEAVRHALDTGWNLETYKVLTLTDIDGDGHPDLLGLRHDGTLMVHRHSGSFDPRSPETTFDPPQVLGKGWDRFDIIS</sequence>
<dbReference type="Gene3D" id="2.130.10.130">
    <property type="entry name" value="Integrin alpha, N-terminal"/>
    <property type="match status" value="1"/>
</dbReference>
<evidence type="ECO:0000313" key="2">
    <source>
        <dbReference type="EMBL" id="PKT67088.1"/>
    </source>
</evidence>
<comment type="caution">
    <text evidence="2">The sequence shown here is derived from an EMBL/GenBank/DDBJ whole genome shotgun (WGS) entry which is preliminary data.</text>
</comment>
<organism evidence="2 3">
    <name type="scientific">Streptomyces populi</name>
    <dbReference type="NCBI Taxonomy" id="2058924"/>
    <lineage>
        <taxon>Bacteria</taxon>
        <taxon>Bacillati</taxon>
        <taxon>Actinomycetota</taxon>
        <taxon>Actinomycetes</taxon>
        <taxon>Kitasatosporales</taxon>
        <taxon>Streptomycetaceae</taxon>
        <taxon>Streptomyces</taxon>
    </lineage>
</organism>
<evidence type="ECO:0008006" key="4">
    <source>
        <dbReference type="Google" id="ProtNLM"/>
    </source>
</evidence>
<gene>
    <name evidence="2" type="ORF">CW362_42400</name>
</gene>
<dbReference type="InterPro" id="IPR013517">
    <property type="entry name" value="FG-GAP"/>
</dbReference>
<dbReference type="Proteomes" id="UP000236178">
    <property type="component" value="Unassembled WGS sequence"/>
</dbReference>
<keyword evidence="1" id="KW-0732">Signal</keyword>
<dbReference type="SUPFAM" id="SSF69318">
    <property type="entry name" value="Integrin alpha N-terminal domain"/>
    <property type="match status" value="1"/>
</dbReference>
<name>A0A2I0SAX7_9ACTN</name>
<reference evidence="2 3" key="1">
    <citation type="submission" date="2017-12" db="EMBL/GenBank/DDBJ databases">
        <title>Streptomyces populusis sp. nov., a novel endophytic actinobacterium isolated from stems of Populus adenopoda Maxim.</title>
        <authorList>
            <person name="Wang Z."/>
        </authorList>
    </citation>
    <scope>NUCLEOTIDE SEQUENCE [LARGE SCALE GENOMIC DNA]</scope>
    <source>
        <strain evidence="2 3">A249</strain>
    </source>
</reference>
<feature type="non-terminal residue" evidence="2">
    <location>
        <position position="1"/>
    </location>
</feature>
<dbReference type="InterPro" id="IPR028994">
    <property type="entry name" value="Integrin_alpha_N"/>
</dbReference>
<dbReference type="Pfam" id="PF13517">
    <property type="entry name" value="FG-GAP_3"/>
    <property type="match status" value="1"/>
</dbReference>
<protein>
    <recommendedName>
        <fullName evidence="4">VCBS repeat-containing protein</fullName>
    </recommendedName>
</protein>
<dbReference type="RefSeq" id="WP_162684442.1">
    <property type="nucleotide sequence ID" value="NZ_KZ627061.1"/>
</dbReference>
<dbReference type="PANTHER" id="PTHR46580">
    <property type="entry name" value="SENSOR KINASE-RELATED"/>
    <property type="match status" value="1"/>
</dbReference>
<evidence type="ECO:0000313" key="3">
    <source>
        <dbReference type="Proteomes" id="UP000236178"/>
    </source>
</evidence>